<sequence length="40" mass="4617">MDLLGVPNKLFYIFYNQLKRGNGNGLLFLATRPIHLLARK</sequence>
<reference evidence="1 2" key="1">
    <citation type="journal article" date="2010" name="Appl. Microbiol. Biotechnol.">
        <title>Genotypic diversity in Oenococcus oeni by high-density microarray comparative genome hybridization and whole genome sequencing.</title>
        <authorList>
            <person name="Borneman A.R."/>
            <person name="Bartowsky E.J."/>
            <person name="McCarthy J."/>
            <person name="Chambers P.J."/>
        </authorList>
    </citation>
    <scope>NUCLEOTIDE SEQUENCE [LARGE SCALE GENOMIC DNA]</scope>
    <source>
        <strain evidence="1 2">AWRIB429</strain>
    </source>
</reference>
<accession>D3LAU0</accession>
<dbReference type="Proteomes" id="UP000003075">
    <property type="component" value="Unassembled WGS sequence"/>
</dbReference>
<comment type="caution">
    <text evidence="1">The sequence shown here is derived from an EMBL/GenBank/DDBJ whole genome shotgun (WGS) entry which is preliminary data.</text>
</comment>
<dbReference type="EMBL" id="ACSE01000027">
    <property type="protein sequence ID" value="EFD88075.1"/>
    <property type="molecule type" value="Genomic_DNA"/>
</dbReference>
<name>D3LAU0_OENOE</name>
<dbReference type="AlphaFoldDB" id="D3LAU0"/>
<evidence type="ECO:0000313" key="1">
    <source>
        <dbReference type="EMBL" id="EFD88075.1"/>
    </source>
</evidence>
<gene>
    <name evidence="1" type="ORF">AWRIB429_1470</name>
</gene>
<proteinExistence type="predicted"/>
<organism evidence="1 2">
    <name type="scientific">Oenococcus oeni AWRIB429</name>
    <dbReference type="NCBI Taxonomy" id="655225"/>
    <lineage>
        <taxon>Bacteria</taxon>
        <taxon>Bacillati</taxon>
        <taxon>Bacillota</taxon>
        <taxon>Bacilli</taxon>
        <taxon>Lactobacillales</taxon>
        <taxon>Lactobacillaceae</taxon>
        <taxon>Oenococcus</taxon>
    </lineage>
</organism>
<evidence type="ECO:0000313" key="2">
    <source>
        <dbReference type="Proteomes" id="UP000003075"/>
    </source>
</evidence>
<protein>
    <submittedName>
        <fullName evidence="1">Uncharacterized protein</fullName>
    </submittedName>
</protein>